<dbReference type="Proteomes" id="UP000288490">
    <property type="component" value="Unassembled WGS sequence"/>
</dbReference>
<dbReference type="OrthoDB" id="2295218at2"/>
<protein>
    <recommendedName>
        <fullName evidence="3">Uracil-DNA glycosylase-like domain-containing protein</fullName>
    </recommendedName>
</protein>
<name>A0A429ZQ61_9ENTE</name>
<keyword evidence="2" id="KW-1185">Reference proteome</keyword>
<dbReference type="EMBL" id="NGJT01000002">
    <property type="protein sequence ID" value="RST95842.1"/>
    <property type="molecule type" value="Genomic_DNA"/>
</dbReference>
<evidence type="ECO:0008006" key="3">
    <source>
        <dbReference type="Google" id="ProtNLM"/>
    </source>
</evidence>
<evidence type="ECO:0000313" key="1">
    <source>
        <dbReference type="EMBL" id="RST95842.1"/>
    </source>
</evidence>
<comment type="caution">
    <text evidence="1">The sequence shown here is derived from an EMBL/GenBank/DDBJ whole genome shotgun (WGS) entry which is preliminary data.</text>
</comment>
<evidence type="ECO:0000313" key="2">
    <source>
        <dbReference type="Proteomes" id="UP000288490"/>
    </source>
</evidence>
<accession>A0A429ZQ61</accession>
<gene>
    <name evidence="1" type="ORF">CBF36_01355</name>
</gene>
<dbReference type="AlphaFoldDB" id="A0A429ZQ61"/>
<proteinExistence type="predicted"/>
<dbReference type="RefSeq" id="WP_125955946.1">
    <property type="nucleotide sequence ID" value="NZ_JAQEJV010000002.1"/>
</dbReference>
<reference evidence="1 2" key="1">
    <citation type="submission" date="2017-05" db="EMBL/GenBank/DDBJ databases">
        <title>Vagococcus spp. assemblies.</title>
        <authorList>
            <person name="Gulvik C.A."/>
        </authorList>
    </citation>
    <scope>NUCLEOTIDE SEQUENCE [LARGE SCALE GENOMIC DNA]</scope>
    <source>
        <strain evidence="1 2">SS1994</strain>
    </source>
</reference>
<organism evidence="1 2">
    <name type="scientific">Vagococcus bubulae</name>
    <dbReference type="NCBI Taxonomy" id="1977868"/>
    <lineage>
        <taxon>Bacteria</taxon>
        <taxon>Bacillati</taxon>
        <taxon>Bacillota</taxon>
        <taxon>Bacilli</taxon>
        <taxon>Lactobacillales</taxon>
        <taxon>Enterococcaceae</taxon>
        <taxon>Vagococcus</taxon>
    </lineage>
</organism>
<sequence length="253" mass="29160">MTTFTTETYKQLENANLLKYGSFAVYELLRGDFNQEYTRKETATRTTPAVFEDLLNPVDEQSKQAFIEQLNSNYIIYGLNWADAGSTEYGELSDFHYVKERDVTTGKSPRANTKIVGLAKSVFKTPITNSFISDIVKGFPQTDSSKITRKSISQNKEVLNVSLEKMQQELDIIKPKGLIFLHSRCEVIFNLFKKNGLVVPEKLKTTTIYHYSGYTKNFMSLNRKKIFCFTDEIEQHRLLDPFDSLYSVMDKSR</sequence>